<dbReference type="InterPro" id="IPR001680">
    <property type="entry name" value="WD40_rpt"/>
</dbReference>
<feature type="domain" description="WDR11 first beta-propeller" evidence="2">
    <location>
        <begin position="44"/>
        <end position="203"/>
    </location>
</feature>
<dbReference type="EMBL" id="NEVH01011876">
    <property type="protein sequence ID" value="PNF31538.1"/>
    <property type="molecule type" value="Genomic_DNA"/>
</dbReference>
<dbReference type="GO" id="GO:0005737">
    <property type="term" value="C:cytoplasm"/>
    <property type="evidence" value="ECO:0007669"/>
    <property type="project" value="TreeGrafter"/>
</dbReference>
<sequence>MGEVEEVQGRKDVMLERDPSVEDSEQPKPVVVHIPRVAARTITGPANLQNQGAIDWGHHGLLAYGSNYTIVVIDTKNVQPIQCLDKHKSMVNKVLWERSNRNKAADEPSSLQLVSSDTTGHIIVWDVVLGNPRTVLQEGNKPILDMEWVSGFDNGEQMLAALHPPYALVIWDIRNKTKLWKKTYTETLVSFSFDPFTPSKLAFLCSDCLLFVDDFTLSKVPSSNGRKFYISSPRSNPSASSARGSISNLTSVGLEEKQRTRDRLRRLMKDLVVGETKPKPDDYMTVSECLQLEYHHSLRHHILLVYAREVLILDLHINQTVGIIPLEKTASPLLQVKSVRQREVLYCLHESGSVSAKSRRRQLAFVGSPLDAPAGSVSSVDMGSVTADVFMEMAYEQRCQSEGIRQTKGSKVLGMAVNPVCERRIALFMNTGKVVFLEMRLANAELPFPVVASPGILSDLLAKGSSKANRHAQRKETLSELVGPLMNDCSVSMPALRLLVMGMLTGAASPLTVIRMCPPLTTRNWQQYTPLMAAGTTTGLVQIINMATGTVDKELSIHSYTVRGIEWTNLTTFLSFAYPNVSSTQGQVRNELFLTDTLTGNSLPLRTDKGDEPPIDMVRVSPLKQYFVVIMKDGPFELWDLRNLCILRTMPKKFPTVSALEWSPLHNLKSLKKKLASVEEKEQAEPMNLATSTPGGELGRGEGTDKQLVAREHFVFSDSESQLYHFSVEGNIVRDGIKIPPEPGVGTVTCIAFKNDQIVQGDVDGMLNIWDLKARTSRNIHTGRGWIKKMRFAPGKGNLKLLILYSDGVDVVDLKKQYERISQLKCPKDMVKVLDIDWAASDKPVLATQDGCLRIMDMILATSYSPLMDYELQDPVFCPSLLPISAVTNLQVLLSAQFWRDKYSLDFSTDDGFSEQELHVVKEQLELMDEEQLQYLQQCPLGTAERSLIAAQLFGEQFEVDFWTVALYYLQVAKLETRNSKATDVDQAAGVDLRNTGSPSPLDTRRINRYPHLQPLDTCYDVLCDSYTYQRLQLERVSLHESKRGDYQHTKKVIEQLILLGEMDRAVQLLLETELENPHYYTDAIKACLVATIQSTGAAQSTIKLVATNLIANGNIWEGVQLLCLIGKGLDACRYLLSYSLWEAAVWLAKSVLPTPETHEVMRKWADHLWVSGQKNKALLVMLSMCQFERVLELLGAQKLHIQAGLLLQACQEFGIFSPAVRSTEPLLIAVDLDFARQLFSLRNHQAALVLSEKLGEPGQQLHKEFQILSEER</sequence>
<feature type="compositionally biased region" description="Basic and acidic residues" evidence="1">
    <location>
        <begin position="7"/>
        <end position="20"/>
    </location>
</feature>
<organism evidence="5 6">
    <name type="scientific">Cryptotermes secundus</name>
    <dbReference type="NCBI Taxonomy" id="105785"/>
    <lineage>
        <taxon>Eukaryota</taxon>
        <taxon>Metazoa</taxon>
        <taxon>Ecdysozoa</taxon>
        <taxon>Arthropoda</taxon>
        <taxon>Hexapoda</taxon>
        <taxon>Insecta</taxon>
        <taxon>Pterygota</taxon>
        <taxon>Neoptera</taxon>
        <taxon>Polyneoptera</taxon>
        <taxon>Dictyoptera</taxon>
        <taxon>Blattodea</taxon>
        <taxon>Blattoidea</taxon>
        <taxon>Termitoidae</taxon>
        <taxon>Kalotermitidae</taxon>
        <taxon>Cryptotermitinae</taxon>
        <taxon>Cryptotermes</taxon>
    </lineage>
</organism>
<dbReference type="PANTHER" id="PTHR14593:SF5">
    <property type="entry name" value="WD REPEAT-CONTAINING PROTEIN 11"/>
    <property type="match status" value="1"/>
</dbReference>
<feature type="domain" description="WDR11 second beta-propeller" evidence="3">
    <location>
        <begin position="529"/>
        <end position="840"/>
    </location>
</feature>
<dbReference type="OrthoDB" id="1291858at2759"/>
<feature type="region of interest" description="Disordered" evidence="1">
    <location>
        <begin position="680"/>
        <end position="702"/>
    </location>
</feature>
<evidence type="ECO:0000259" key="3">
    <source>
        <dbReference type="Pfam" id="PF23752"/>
    </source>
</evidence>
<dbReference type="Gene3D" id="2.130.10.10">
    <property type="entry name" value="YVTN repeat-like/Quinoprotein amine dehydrogenase"/>
    <property type="match status" value="3"/>
</dbReference>
<dbReference type="Pfam" id="PF23752">
    <property type="entry name" value="Beta-prop_WDR11_2nd"/>
    <property type="match status" value="1"/>
</dbReference>
<dbReference type="InterPro" id="IPR057853">
    <property type="entry name" value="Beta-prop_WDR11_2nd"/>
</dbReference>
<evidence type="ECO:0000313" key="5">
    <source>
        <dbReference type="EMBL" id="PNF31538.1"/>
    </source>
</evidence>
<gene>
    <name evidence="5" type="ORF">B7P43_G00788</name>
</gene>
<proteinExistence type="predicted"/>
<dbReference type="PANTHER" id="PTHR14593">
    <property type="entry name" value="WD REPEAT-CONTAINING PROTEIN 11"/>
    <property type="match status" value="1"/>
</dbReference>
<evidence type="ECO:0000259" key="4">
    <source>
        <dbReference type="Pfam" id="PF23753"/>
    </source>
</evidence>
<dbReference type="InterPro" id="IPR057854">
    <property type="entry name" value="TPR_WDR11"/>
</dbReference>
<protein>
    <submittedName>
        <fullName evidence="5">WD repeat-containing protein 11</fullName>
    </submittedName>
</protein>
<dbReference type="InterPro" id="IPR057852">
    <property type="entry name" value="Beta-prop_WDR11_1st"/>
</dbReference>
<dbReference type="EMBL" id="NEVH01011876">
    <property type="protein sequence ID" value="PNF31537.1"/>
    <property type="molecule type" value="Genomic_DNA"/>
</dbReference>
<dbReference type="InterPro" id="IPR036322">
    <property type="entry name" value="WD40_repeat_dom_sf"/>
</dbReference>
<keyword evidence="6" id="KW-1185">Reference proteome</keyword>
<dbReference type="AlphaFoldDB" id="A0A2J7QSH4"/>
<feature type="domain" description="WDR11 TPR" evidence="4">
    <location>
        <begin position="926"/>
        <end position="1214"/>
    </location>
</feature>
<evidence type="ECO:0000313" key="6">
    <source>
        <dbReference type="Proteomes" id="UP000235965"/>
    </source>
</evidence>
<dbReference type="InParanoid" id="A0A2J7QSH4"/>
<dbReference type="SMART" id="SM00320">
    <property type="entry name" value="WD40"/>
    <property type="match status" value="4"/>
</dbReference>
<accession>A0A2J7QSH4</accession>
<evidence type="ECO:0000259" key="2">
    <source>
        <dbReference type="Pfam" id="PF23751"/>
    </source>
</evidence>
<comment type="caution">
    <text evidence="5">The sequence shown here is derived from an EMBL/GenBank/DDBJ whole genome shotgun (WGS) entry which is preliminary data.</text>
</comment>
<name>A0A2J7QSH4_9NEOP</name>
<dbReference type="STRING" id="105785.A0A2J7QSH4"/>
<dbReference type="Proteomes" id="UP000235965">
    <property type="component" value="Unassembled WGS sequence"/>
</dbReference>
<dbReference type="Pfam" id="PF23751">
    <property type="entry name" value="Beta-prop_WDR11_1st"/>
    <property type="match status" value="1"/>
</dbReference>
<dbReference type="InterPro" id="IPR039694">
    <property type="entry name" value="WDR11"/>
</dbReference>
<feature type="region of interest" description="Disordered" evidence="1">
    <location>
        <begin position="1"/>
        <end position="27"/>
    </location>
</feature>
<dbReference type="Pfam" id="PF23753">
    <property type="entry name" value="TPR_WDR11"/>
    <property type="match status" value="1"/>
</dbReference>
<reference evidence="5 6" key="1">
    <citation type="submission" date="2017-12" db="EMBL/GenBank/DDBJ databases">
        <title>Hemimetabolous genomes reveal molecular basis of termite eusociality.</title>
        <authorList>
            <person name="Harrison M.C."/>
            <person name="Jongepier E."/>
            <person name="Robertson H.M."/>
            <person name="Arning N."/>
            <person name="Bitard-Feildel T."/>
            <person name="Chao H."/>
            <person name="Childers C.P."/>
            <person name="Dinh H."/>
            <person name="Doddapaneni H."/>
            <person name="Dugan S."/>
            <person name="Gowin J."/>
            <person name="Greiner C."/>
            <person name="Han Y."/>
            <person name="Hu H."/>
            <person name="Hughes D.S.T."/>
            <person name="Huylmans A.-K."/>
            <person name="Kemena C."/>
            <person name="Kremer L.P.M."/>
            <person name="Lee S.L."/>
            <person name="Lopez-Ezquerra A."/>
            <person name="Mallet L."/>
            <person name="Monroy-Kuhn J.M."/>
            <person name="Moser A."/>
            <person name="Murali S.C."/>
            <person name="Muzny D.M."/>
            <person name="Otani S."/>
            <person name="Piulachs M.-D."/>
            <person name="Poelchau M."/>
            <person name="Qu J."/>
            <person name="Schaub F."/>
            <person name="Wada-Katsumata A."/>
            <person name="Worley K.C."/>
            <person name="Xie Q."/>
            <person name="Ylla G."/>
            <person name="Poulsen M."/>
            <person name="Gibbs R.A."/>
            <person name="Schal C."/>
            <person name="Richards S."/>
            <person name="Belles X."/>
            <person name="Korb J."/>
            <person name="Bornberg-Bauer E."/>
        </authorList>
    </citation>
    <scope>NUCLEOTIDE SEQUENCE [LARGE SCALE GENOMIC DNA]</scope>
    <source>
        <tissue evidence="5">Whole body</tissue>
    </source>
</reference>
<dbReference type="InterPro" id="IPR015943">
    <property type="entry name" value="WD40/YVTN_repeat-like_dom_sf"/>
</dbReference>
<dbReference type="SUPFAM" id="SSF50978">
    <property type="entry name" value="WD40 repeat-like"/>
    <property type="match status" value="2"/>
</dbReference>
<evidence type="ECO:0000256" key="1">
    <source>
        <dbReference type="SAM" id="MobiDB-lite"/>
    </source>
</evidence>